<dbReference type="AlphaFoldDB" id="A0A5J4X5C3"/>
<dbReference type="InterPro" id="IPR008851">
    <property type="entry name" value="TFIIF-alpha"/>
</dbReference>
<organism evidence="9 10">
    <name type="scientific">Streblomastix strix</name>
    <dbReference type="NCBI Taxonomy" id="222440"/>
    <lineage>
        <taxon>Eukaryota</taxon>
        <taxon>Metamonada</taxon>
        <taxon>Preaxostyla</taxon>
        <taxon>Oxymonadida</taxon>
        <taxon>Streblomastigidae</taxon>
        <taxon>Streblomastix</taxon>
    </lineage>
</organism>
<evidence type="ECO:0000256" key="7">
    <source>
        <dbReference type="RuleBase" id="RU366044"/>
    </source>
</evidence>
<comment type="caution">
    <text evidence="9">The sequence shown here is derived from an EMBL/GenBank/DDBJ whole genome shotgun (WGS) entry which is preliminary data.</text>
</comment>
<dbReference type="SUPFAM" id="SSF50916">
    <property type="entry name" value="Rap30/74 interaction domains"/>
    <property type="match status" value="1"/>
</dbReference>
<evidence type="ECO:0000256" key="5">
    <source>
        <dbReference type="ARBA" id="ARBA00023163"/>
    </source>
</evidence>
<evidence type="ECO:0000313" key="10">
    <source>
        <dbReference type="Proteomes" id="UP000324800"/>
    </source>
</evidence>
<name>A0A5J4X5C3_9EUKA</name>
<keyword evidence="3 7" id="KW-0805">Transcription regulation</keyword>
<dbReference type="OrthoDB" id="76676at2759"/>
<feature type="region of interest" description="Disordered" evidence="8">
    <location>
        <begin position="138"/>
        <end position="225"/>
    </location>
</feature>
<dbReference type="Proteomes" id="UP000324800">
    <property type="component" value="Unassembled WGS sequence"/>
</dbReference>
<evidence type="ECO:0000313" key="9">
    <source>
        <dbReference type="EMBL" id="KAA6402012.1"/>
    </source>
</evidence>
<evidence type="ECO:0000256" key="6">
    <source>
        <dbReference type="ARBA" id="ARBA00023242"/>
    </source>
</evidence>
<dbReference type="EMBL" id="SNRW01000297">
    <property type="protein sequence ID" value="KAA6402012.1"/>
    <property type="molecule type" value="Genomic_DNA"/>
</dbReference>
<accession>A0A5J4X5C3</accession>
<dbReference type="GO" id="GO:0016251">
    <property type="term" value="F:RNA polymerase II general transcription initiation factor activity"/>
    <property type="evidence" value="ECO:0007669"/>
    <property type="project" value="TreeGrafter"/>
</dbReference>
<protein>
    <recommendedName>
        <fullName evidence="7">Transcription initiation factor IIF subunit alpha</fullName>
    </recommendedName>
</protein>
<evidence type="ECO:0000256" key="8">
    <source>
        <dbReference type="SAM" id="MobiDB-lite"/>
    </source>
</evidence>
<dbReference type="GO" id="GO:0001096">
    <property type="term" value="F:TFIIF-class transcription factor complex binding"/>
    <property type="evidence" value="ECO:0007669"/>
    <property type="project" value="TreeGrafter"/>
</dbReference>
<comment type="similarity">
    <text evidence="2 7">Belongs to the TFIIF alpha subunit family.</text>
</comment>
<comment type="function">
    <text evidence="7">TFIIF is a general transcription initiation factor that binds to RNA polymerase II and helps to recruit it to the initiation complex in collaboration with TFIIB. It promotes transcription elongation.</text>
</comment>
<dbReference type="GO" id="GO:0032968">
    <property type="term" value="P:positive regulation of transcription elongation by RNA polymerase II"/>
    <property type="evidence" value="ECO:0007669"/>
    <property type="project" value="InterPro"/>
</dbReference>
<keyword evidence="4 7" id="KW-0238">DNA-binding</keyword>
<comment type="subcellular location">
    <subcellularLocation>
        <location evidence="1 7">Nucleus</location>
    </subcellularLocation>
</comment>
<feature type="region of interest" description="Disordered" evidence="8">
    <location>
        <begin position="241"/>
        <end position="578"/>
    </location>
</feature>
<evidence type="ECO:0000256" key="3">
    <source>
        <dbReference type="ARBA" id="ARBA00023015"/>
    </source>
</evidence>
<proteinExistence type="inferred from homology"/>
<feature type="compositionally biased region" description="Acidic residues" evidence="8">
    <location>
        <begin position="280"/>
        <end position="308"/>
    </location>
</feature>
<keyword evidence="6 7" id="KW-0539">Nucleus</keyword>
<dbReference type="GO" id="GO:0003677">
    <property type="term" value="F:DNA binding"/>
    <property type="evidence" value="ECO:0007669"/>
    <property type="project" value="UniProtKB-KW"/>
</dbReference>
<feature type="compositionally biased region" description="Basic and acidic residues" evidence="8">
    <location>
        <begin position="530"/>
        <end position="545"/>
    </location>
</feature>
<dbReference type="PANTHER" id="PTHR13011:SF0">
    <property type="entry name" value="GENERAL TRANSCRIPTION FACTOR IIF SUBUNIT 1"/>
    <property type="match status" value="1"/>
</dbReference>
<feature type="compositionally biased region" description="Basic and acidic residues" evidence="8">
    <location>
        <begin position="506"/>
        <end position="523"/>
    </location>
</feature>
<gene>
    <name evidence="9" type="ORF">EZS28_002459</name>
</gene>
<feature type="compositionally biased region" description="Acidic residues" evidence="8">
    <location>
        <begin position="439"/>
        <end position="469"/>
    </location>
</feature>
<feature type="compositionally biased region" description="Polar residues" evidence="8">
    <location>
        <begin position="175"/>
        <end position="198"/>
    </location>
</feature>
<feature type="compositionally biased region" description="Low complexity" evidence="8">
    <location>
        <begin position="482"/>
        <end position="497"/>
    </location>
</feature>
<feature type="compositionally biased region" description="Polar residues" evidence="8">
    <location>
        <begin position="554"/>
        <end position="564"/>
    </location>
</feature>
<feature type="compositionally biased region" description="Basic and acidic residues" evidence="8">
    <location>
        <begin position="356"/>
        <end position="365"/>
    </location>
</feature>
<feature type="compositionally biased region" description="Polar residues" evidence="8">
    <location>
        <begin position="394"/>
        <end position="403"/>
    </location>
</feature>
<dbReference type="GO" id="GO:0005674">
    <property type="term" value="C:transcription factor TFIIF complex"/>
    <property type="evidence" value="ECO:0007669"/>
    <property type="project" value="TreeGrafter"/>
</dbReference>
<dbReference type="PANTHER" id="PTHR13011">
    <property type="entry name" value="TFIIF-ALPHA"/>
    <property type="match status" value="1"/>
</dbReference>
<sequence length="637" mass="72956">MAQISQDKVFPLVFRRPKNGSRAYMHMSFNAPNFAPAVLKDGSQLTPKIIKDGQIKEMSLRTSKGEFDGRLSSEEYASYAFLQKVGDKFLLVPCQHWYNFIPSITIDNMSTEEAEERMKRGIADLPKHWVDRFPAQQKEEMDGQHEDEDANEQLSLGVDNDKKSRKKAIGKAIQASASSNTSTNQKMIKSPKNKSGNKQNEDYEEEDNQDNNNNNIEDFDDPEIDDIYGITKKMKVGYTNSSQQFAEEAPDYEKGIDDDDQEFVDALADPVQAPINIKDEESESESEIEEEADNEDEDESDEDEDIEEDIKTGRSKTQSSNKKQAKTGKSGKKTSKSALKKKKQLKVHKNINFDSVIEKYKDSRQDQYNSRGSVSGYDDVEENSMEMRVDGENEQMNEQYQRKGNNREKEYEDEENKGNNNLSSFGRDVRKMINKNLLQDDDDDDLSLDEEDDDEDDDDEDDEDFLQEIDDQKIMKKRNHNISKNPNSSANNSKQNQGGVTNSKQRKADSLMQKDSDIIDKLGSKPSKRPHSDTPEVHNIKKPRTENTAPLHLQNPNTLLPQNPSSQSSQSSSQSFLPDDEFRETLRKHQPILLGDLMRMFQARIGKDPQKQQRFRDLTLRYAMSDQSKKLILKSNK</sequence>
<dbReference type="InterPro" id="IPR011039">
    <property type="entry name" value="TFIIF_interaction"/>
</dbReference>
<evidence type="ECO:0000256" key="2">
    <source>
        <dbReference type="ARBA" id="ARBA00005249"/>
    </source>
</evidence>
<reference evidence="9 10" key="1">
    <citation type="submission" date="2019-03" db="EMBL/GenBank/DDBJ databases">
        <title>Single cell metagenomics reveals metabolic interactions within the superorganism composed of flagellate Streblomastix strix and complex community of Bacteroidetes bacteria on its surface.</title>
        <authorList>
            <person name="Treitli S.C."/>
            <person name="Kolisko M."/>
            <person name="Husnik F."/>
            <person name="Keeling P."/>
            <person name="Hampl V."/>
        </authorList>
    </citation>
    <scope>NUCLEOTIDE SEQUENCE [LARGE SCALE GENOMIC DNA]</scope>
    <source>
        <strain evidence="9">ST1C</strain>
    </source>
</reference>
<feature type="compositionally biased region" description="Low complexity" evidence="8">
    <location>
        <begin position="565"/>
        <end position="575"/>
    </location>
</feature>
<evidence type="ECO:0000256" key="4">
    <source>
        <dbReference type="ARBA" id="ARBA00023125"/>
    </source>
</evidence>
<keyword evidence="5 7" id="KW-0804">Transcription</keyword>
<feature type="compositionally biased region" description="Basic residues" evidence="8">
    <location>
        <begin position="323"/>
        <end position="349"/>
    </location>
</feature>
<dbReference type="Pfam" id="PF05793">
    <property type="entry name" value="TFIIF_alpha"/>
    <property type="match status" value="2"/>
</dbReference>
<dbReference type="GO" id="GO:0006367">
    <property type="term" value="P:transcription initiation at RNA polymerase II promoter"/>
    <property type="evidence" value="ECO:0007669"/>
    <property type="project" value="InterPro"/>
</dbReference>
<evidence type="ECO:0000256" key="1">
    <source>
        <dbReference type="ARBA" id="ARBA00004123"/>
    </source>
</evidence>